<evidence type="ECO:0000256" key="4">
    <source>
        <dbReference type="ARBA" id="ARBA00022452"/>
    </source>
</evidence>
<comment type="similarity">
    <text evidence="2">Belongs to the outer membrane factor (OMF) (TC 1.B.17) family.</text>
</comment>
<protein>
    <recommendedName>
        <fullName evidence="10">Transporter</fullName>
    </recommendedName>
</protein>
<gene>
    <name evidence="8" type="ORF">CEE69_00320</name>
</gene>
<dbReference type="Proteomes" id="UP000225740">
    <property type="component" value="Unassembled WGS sequence"/>
</dbReference>
<dbReference type="PANTHER" id="PTHR30026:SF20">
    <property type="entry name" value="OUTER MEMBRANE PROTEIN TOLC"/>
    <property type="match status" value="1"/>
</dbReference>
<dbReference type="InterPro" id="IPR051906">
    <property type="entry name" value="TolC-like"/>
</dbReference>
<dbReference type="Pfam" id="PF02321">
    <property type="entry name" value="OEP"/>
    <property type="match status" value="1"/>
</dbReference>
<comment type="subcellular location">
    <subcellularLocation>
        <location evidence="1">Cell outer membrane</location>
    </subcellularLocation>
</comment>
<reference evidence="8 9" key="1">
    <citation type="submission" date="2017-06" db="EMBL/GenBank/DDBJ databases">
        <title>Description of Rhodopirellula bahusiensis sp. nov.</title>
        <authorList>
            <person name="Kizina J."/>
            <person name="Harder J."/>
        </authorList>
    </citation>
    <scope>NUCLEOTIDE SEQUENCE [LARGE SCALE GENOMIC DNA]</scope>
    <source>
        <strain evidence="8 9">SWK21</strain>
    </source>
</reference>
<dbReference type="AlphaFoldDB" id="A0A2G1WCV6"/>
<evidence type="ECO:0000256" key="3">
    <source>
        <dbReference type="ARBA" id="ARBA00022448"/>
    </source>
</evidence>
<evidence type="ECO:0000256" key="1">
    <source>
        <dbReference type="ARBA" id="ARBA00004442"/>
    </source>
</evidence>
<keyword evidence="3" id="KW-0813">Transport</keyword>
<evidence type="ECO:0008006" key="10">
    <source>
        <dbReference type="Google" id="ProtNLM"/>
    </source>
</evidence>
<dbReference type="PANTHER" id="PTHR30026">
    <property type="entry name" value="OUTER MEMBRANE PROTEIN TOLC"/>
    <property type="match status" value="1"/>
</dbReference>
<keyword evidence="6" id="KW-0472">Membrane</keyword>
<dbReference type="SUPFAM" id="SSF56954">
    <property type="entry name" value="Outer membrane efflux proteins (OEP)"/>
    <property type="match status" value="1"/>
</dbReference>
<proteinExistence type="inferred from homology"/>
<dbReference type="Gene3D" id="1.20.1600.10">
    <property type="entry name" value="Outer membrane efflux proteins (OEP)"/>
    <property type="match status" value="1"/>
</dbReference>
<keyword evidence="7" id="KW-0998">Cell outer membrane</keyword>
<comment type="caution">
    <text evidence="8">The sequence shown here is derived from an EMBL/GenBank/DDBJ whole genome shotgun (WGS) entry which is preliminary data.</text>
</comment>
<dbReference type="GO" id="GO:0015562">
    <property type="term" value="F:efflux transmembrane transporter activity"/>
    <property type="evidence" value="ECO:0007669"/>
    <property type="project" value="InterPro"/>
</dbReference>
<evidence type="ECO:0000313" key="9">
    <source>
        <dbReference type="Proteomes" id="UP000225740"/>
    </source>
</evidence>
<accession>A0A2G1WCV6</accession>
<dbReference type="EMBL" id="NIZW01000001">
    <property type="protein sequence ID" value="PHQ36877.1"/>
    <property type="molecule type" value="Genomic_DNA"/>
</dbReference>
<evidence type="ECO:0000256" key="2">
    <source>
        <dbReference type="ARBA" id="ARBA00007613"/>
    </source>
</evidence>
<evidence type="ECO:0000256" key="6">
    <source>
        <dbReference type="ARBA" id="ARBA00023136"/>
    </source>
</evidence>
<name>A0A2G1WCV6_9BACT</name>
<keyword evidence="5" id="KW-0812">Transmembrane</keyword>
<sequence>MSRSFLYSLIALTGTVPAIGCAQHFDRAPAADAYSTRSAAVATAIATATNDQAEPDSMLAEDVKAEEIKADVPSIRPVAHRDVDATVSQPQAVSETVMTIDGKRYRLQPIEKEPATQPAEHSLAAFESASVGLAPEPMVVEPFEQPVEVGMLATDSIQMNLPTALAMIDGQHPAVGLAQWRTREAYAELDQAKVLWLPSIQAGFSFHRHDGNYQSSNGDIVDVNRNSFQYGLGAGATGAGTTNTRPGLVAQFHLADAIFQPKIAEKSAWARSHAAAGVLNQQLLQAAMAYTELLEAHQDARVLEESRDRAGELTRITTDFASAGQGLQADADRMQTEMRLIDSRLVASQERIAVASARLAQAISMHSGDNLVPMDVTVVPLNLTHMGTDKASLISTGLSSRPELKESQSLVAAACEAYQREKYAPFVPSVLLGYSTGGFGGGLGNDLSDVDGRYDFDAVVTWELRNFGLGERAARNRTSARVQQAKYEKLRVMDQIAAEISESASQVEFRRQQMDLTQQAIATAERSYQANLERIQDGEGLPVEVLQAVQALEAARRAYLQAVTSYNQAQFRLQWALGWPVNDDQTVYEY</sequence>
<keyword evidence="4" id="KW-1134">Transmembrane beta strand</keyword>
<dbReference type="GO" id="GO:0015288">
    <property type="term" value="F:porin activity"/>
    <property type="evidence" value="ECO:0007669"/>
    <property type="project" value="TreeGrafter"/>
</dbReference>
<evidence type="ECO:0000256" key="5">
    <source>
        <dbReference type="ARBA" id="ARBA00022692"/>
    </source>
</evidence>
<dbReference type="InterPro" id="IPR003423">
    <property type="entry name" value="OMP_efflux"/>
</dbReference>
<dbReference type="GO" id="GO:1990281">
    <property type="term" value="C:efflux pump complex"/>
    <property type="evidence" value="ECO:0007669"/>
    <property type="project" value="TreeGrafter"/>
</dbReference>
<dbReference type="OrthoDB" id="266724at2"/>
<dbReference type="RefSeq" id="WP_099258582.1">
    <property type="nucleotide sequence ID" value="NZ_NIZW01000001.1"/>
</dbReference>
<evidence type="ECO:0000256" key="7">
    <source>
        <dbReference type="ARBA" id="ARBA00023237"/>
    </source>
</evidence>
<dbReference type="GeneID" id="90606764"/>
<organism evidence="8 9">
    <name type="scientific">Rhodopirellula bahusiensis</name>
    <dbReference type="NCBI Taxonomy" id="2014065"/>
    <lineage>
        <taxon>Bacteria</taxon>
        <taxon>Pseudomonadati</taxon>
        <taxon>Planctomycetota</taxon>
        <taxon>Planctomycetia</taxon>
        <taxon>Pirellulales</taxon>
        <taxon>Pirellulaceae</taxon>
        <taxon>Rhodopirellula</taxon>
    </lineage>
</organism>
<evidence type="ECO:0000313" key="8">
    <source>
        <dbReference type="EMBL" id="PHQ36877.1"/>
    </source>
</evidence>
<dbReference type="GO" id="GO:0009279">
    <property type="term" value="C:cell outer membrane"/>
    <property type="evidence" value="ECO:0007669"/>
    <property type="project" value="UniProtKB-SubCell"/>
</dbReference>
<keyword evidence="9" id="KW-1185">Reference proteome</keyword>